<evidence type="ECO:0000313" key="3">
    <source>
        <dbReference type="Proteomes" id="UP000266861"/>
    </source>
</evidence>
<organism evidence="2 3">
    <name type="scientific">Diversispora epigaea</name>
    <dbReference type="NCBI Taxonomy" id="1348612"/>
    <lineage>
        <taxon>Eukaryota</taxon>
        <taxon>Fungi</taxon>
        <taxon>Fungi incertae sedis</taxon>
        <taxon>Mucoromycota</taxon>
        <taxon>Glomeromycotina</taxon>
        <taxon>Glomeromycetes</taxon>
        <taxon>Diversisporales</taxon>
        <taxon>Diversisporaceae</taxon>
        <taxon>Diversispora</taxon>
    </lineage>
</organism>
<protein>
    <submittedName>
        <fullName evidence="2">Uncharacterized protein</fullName>
    </submittedName>
</protein>
<proteinExistence type="predicted"/>
<dbReference type="EMBL" id="PQFF01000504">
    <property type="protein sequence ID" value="RHZ46770.1"/>
    <property type="molecule type" value="Genomic_DNA"/>
</dbReference>
<feature type="region of interest" description="Disordered" evidence="1">
    <location>
        <begin position="21"/>
        <end position="74"/>
    </location>
</feature>
<evidence type="ECO:0000256" key="1">
    <source>
        <dbReference type="SAM" id="MobiDB-lite"/>
    </source>
</evidence>
<sequence length="74" mass="8223">MSLKEVKDYYGALSKRAGKSFKDGLKNRNTGRWQSLLPESSFVQPLKSSHLSPESPEPPESPESPSDQSLIFLS</sequence>
<feature type="compositionally biased region" description="Polar residues" evidence="1">
    <location>
        <begin position="27"/>
        <end position="51"/>
    </location>
</feature>
<gene>
    <name evidence="2" type="ORF">Glove_606g81</name>
</gene>
<dbReference type="Proteomes" id="UP000266861">
    <property type="component" value="Unassembled WGS sequence"/>
</dbReference>
<comment type="caution">
    <text evidence="2">The sequence shown here is derived from an EMBL/GenBank/DDBJ whole genome shotgun (WGS) entry which is preliminary data.</text>
</comment>
<name>A0A397GF85_9GLOM</name>
<dbReference type="AlphaFoldDB" id="A0A397GF85"/>
<accession>A0A397GF85</accession>
<keyword evidence="3" id="KW-1185">Reference proteome</keyword>
<evidence type="ECO:0000313" key="2">
    <source>
        <dbReference type="EMBL" id="RHZ46770.1"/>
    </source>
</evidence>
<reference evidence="2 3" key="1">
    <citation type="submission" date="2018-08" db="EMBL/GenBank/DDBJ databases">
        <title>Genome and evolution of the arbuscular mycorrhizal fungus Diversispora epigaea (formerly Glomus versiforme) and its bacterial endosymbionts.</title>
        <authorList>
            <person name="Sun X."/>
            <person name="Fei Z."/>
            <person name="Harrison M."/>
        </authorList>
    </citation>
    <scope>NUCLEOTIDE SEQUENCE [LARGE SCALE GENOMIC DNA]</scope>
    <source>
        <strain evidence="2 3">IT104</strain>
    </source>
</reference>